<gene>
    <name evidence="2" type="ORF">LSINAPIS_LOCUS1629</name>
</gene>
<organism evidence="2 3">
    <name type="scientific">Leptidea sinapis</name>
    <dbReference type="NCBI Taxonomy" id="189913"/>
    <lineage>
        <taxon>Eukaryota</taxon>
        <taxon>Metazoa</taxon>
        <taxon>Ecdysozoa</taxon>
        <taxon>Arthropoda</taxon>
        <taxon>Hexapoda</taxon>
        <taxon>Insecta</taxon>
        <taxon>Pterygota</taxon>
        <taxon>Neoptera</taxon>
        <taxon>Endopterygota</taxon>
        <taxon>Lepidoptera</taxon>
        <taxon>Glossata</taxon>
        <taxon>Ditrysia</taxon>
        <taxon>Papilionoidea</taxon>
        <taxon>Pieridae</taxon>
        <taxon>Dismorphiinae</taxon>
        <taxon>Leptidea</taxon>
    </lineage>
</organism>
<evidence type="ECO:0000313" key="2">
    <source>
        <dbReference type="EMBL" id="VVC88203.1"/>
    </source>
</evidence>
<protein>
    <submittedName>
        <fullName evidence="2">Uncharacterized protein</fullName>
    </submittedName>
</protein>
<dbReference type="EMBL" id="FZQP02000260">
    <property type="protein sequence ID" value="VVC88203.1"/>
    <property type="molecule type" value="Genomic_DNA"/>
</dbReference>
<proteinExistence type="predicted"/>
<reference evidence="2 3" key="1">
    <citation type="submission" date="2017-07" db="EMBL/GenBank/DDBJ databases">
        <authorList>
            <person name="Talla V."/>
            <person name="Backstrom N."/>
        </authorList>
    </citation>
    <scope>NUCLEOTIDE SEQUENCE [LARGE SCALE GENOMIC DNA]</scope>
</reference>
<evidence type="ECO:0000256" key="1">
    <source>
        <dbReference type="SAM" id="MobiDB-lite"/>
    </source>
</evidence>
<feature type="region of interest" description="Disordered" evidence="1">
    <location>
        <begin position="28"/>
        <end position="54"/>
    </location>
</feature>
<name>A0A5E4PS39_9NEOP</name>
<dbReference type="AlphaFoldDB" id="A0A5E4PS39"/>
<evidence type="ECO:0000313" key="3">
    <source>
        <dbReference type="Proteomes" id="UP000324832"/>
    </source>
</evidence>
<dbReference type="Proteomes" id="UP000324832">
    <property type="component" value="Unassembled WGS sequence"/>
</dbReference>
<sequence length="72" mass="7896">MIEDYSGPAWLGGDWRYITLGRYCTSPGLSKRAPTASDEQPCPVQHPSPAQVPLAEAAVVDRSRVRPLTTDR</sequence>
<accession>A0A5E4PS39</accession>
<keyword evidence="3" id="KW-1185">Reference proteome</keyword>